<dbReference type="GO" id="GO:0003700">
    <property type="term" value="F:DNA-binding transcription factor activity"/>
    <property type="evidence" value="ECO:0007669"/>
    <property type="project" value="InterPro"/>
</dbReference>
<sequence>MNAPNFRQLDLNLLRVFDQVMAERNLTRAARNLSMTQPAVSNALTRLRDFLGDRLVVRSGYGVEPTPRALALWPAVSEALRQLEASIAPGAFDPAAASNTFVLAMADATAAELMPGLVEIIERQAPGISMRVLPLTTRDPRRLLDEGQIDLAVGHFPAVLADLTAQAQAGGVSAFDHQRLYDGRYVCVMRQAHPLAAAPLSLDVFCRAHHLLVSFSGRPFGFIDEALASLNRRRRIVLTVNQFFTAGRVVAGSDLLTVLPLHFVAVTGMAAELTWRELPFEVPAVHVDALWHRRQDARSEHRWLRQAVSDAAARAFAPQGDSRPRTTSPQ</sequence>
<organism evidence="6 7">
    <name type="scientific">Ramlibacter rhizophilus</name>
    <dbReference type="NCBI Taxonomy" id="1781167"/>
    <lineage>
        <taxon>Bacteria</taxon>
        <taxon>Pseudomonadati</taxon>
        <taxon>Pseudomonadota</taxon>
        <taxon>Betaproteobacteria</taxon>
        <taxon>Burkholderiales</taxon>
        <taxon>Comamonadaceae</taxon>
        <taxon>Ramlibacter</taxon>
    </lineage>
</organism>
<dbReference type="Proteomes" id="UP000297564">
    <property type="component" value="Unassembled WGS sequence"/>
</dbReference>
<dbReference type="CDD" id="cd08417">
    <property type="entry name" value="PBP2_Nitroaromatics_like"/>
    <property type="match status" value="1"/>
</dbReference>
<accession>A0A4Z0BFE1</accession>
<evidence type="ECO:0000256" key="4">
    <source>
        <dbReference type="ARBA" id="ARBA00023163"/>
    </source>
</evidence>
<dbReference type="AlphaFoldDB" id="A0A4Z0BFE1"/>
<keyword evidence="3" id="KW-0238">DNA-binding</keyword>
<dbReference type="InterPro" id="IPR005119">
    <property type="entry name" value="LysR_subst-bd"/>
</dbReference>
<dbReference type="InterPro" id="IPR036390">
    <property type="entry name" value="WH_DNA-bd_sf"/>
</dbReference>
<dbReference type="Pfam" id="PF00126">
    <property type="entry name" value="HTH_1"/>
    <property type="match status" value="1"/>
</dbReference>
<evidence type="ECO:0000256" key="1">
    <source>
        <dbReference type="ARBA" id="ARBA00009437"/>
    </source>
</evidence>
<comment type="caution">
    <text evidence="6">The sequence shown here is derived from an EMBL/GenBank/DDBJ whole genome shotgun (WGS) entry which is preliminary data.</text>
</comment>
<reference evidence="6 7" key="1">
    <citation type="submission" date="2019-03" db="EMBL/GenBank/DDBJ databases">
        <title>Ramlibacter rhizophilus CCTCC AB2015357, whole genome shotgun sequence.</title>
        <authorList>
            <person name="Zhang X."/>
            <person name="Feng G."/>
            <person name="Zhu H."/>
        </authorList>
    </citation>
    <scope>NUCLEOTIDE SEQUENCE [LARGE SCALE GENOMIC DNA]</scope>
    <source>
        <strain evidence="6 7">CCTCC AB2015357</strain>
    </source>
</reference>
<evidence type="ECO:0000313" key="6">
    <source>
        <dbReference type="EMBL" id="TFY98022.1"/>
    </source>
</evidence>
<dbReference type="EMBL" id="SMLL01000006">
    <property type="protein sequence ID" value="TFY98022.1"/>
    <property type="molecule type" value="Genomic_DNA"/>
</dbReference>
<proteinExistence type="inferred from homology"/>
<dbReference type="SUPFAM" id="SSF46785">
    <property type="entry name" value="Winged helix' DNA-binding domain"/>
    <property type="match status" value="1"/>
</dbReference>
<keyword evidence="4" id="KW-0804">Transcription</keyword>
<dbReference type="OrthoDB" id="5495633at2"/>
<dbReference type="PRINTS" id="PR00039">
    <property type="entry name" value="HTHLYSR"/>
</dbReference>
<dbReference type="InterPro" id="IPR000847">
    <property type="entry name" value="LysR_HTH_N"/>
</dbReference>
<dbReference type="RefSeq" id="WP_135286255.1">
    <property type="nucleotide sequence ID" value="NZ_SMLL01000006.1"/>
</dbReference>
<gene>
    <name evidence="6" type="ORF">EZ242_16365</name>
</gene>
<dbReference type="Gene3D" id="3.40.190.10">
    <property type="entry name" value="Periplasmic binding protein-like II"/>
    <property type="match status" value="2"/>
</dbReference>
<feature type="domain" description="HTH lysR-type" evidence="5">
    <location>
        <begin position="9"/>
        <end position="66"/>
    </location>
</feature>
<dbReference type="Pfam" id="PF03466">
    <property type="entry name" value="LysR_substrate"/>
    <property type="match status" value="1"/>
</dbReference>
<dbReference type="InterPro" id="IPR036388">
    <property type="entry name" value="WH-like_DNA-bd_sf"/>
</dbReference>
<dbReference type="Gene3D" id="1.10.10.10">
    <property type="entry name" value="Winged helix-like DNA-binding domain superfamily/Winged helix DNA-binding domain"/>
    <property type="match status" value="1"/>
</dbReference>
<comment type="similarity">
    <text evidence="1">Belongs to the LysR transcriptional regulatory family.</text>
</comment>
<evidence type="ECO:0000256" key="2">
    <source>
        <dbReference type="ARBA" id="ARBA00023015"/>
    </source>
</evidence>
<evidence type="ECO:0000313" key="7">
    <source>
        <dbReference type="Proteomes" id="UP000297564"/>
    </source>
</evidence>
<dbReference type="PANTHER" id="PTHR30118:SF15">
    <property type="entry name" value="TRANSCRIPTIONAL REGULATORY PROTEIN"/>
    <property type="match status" value="1"/>
</dbReference>
<dbReference type="InterPro" id="IPR050389">
    <property type="entry name" value="LysR-type_TF"/>
</dbReference>
<dbReference type="PANTHER" id="PTHR30118">
    <property type="entry name" value="HTH-TYPE TRANSCRIPTIONAL REGULATOR LEUO-RELATED"/>
    <property type="match status" value="1"/>
</dbReference>
<keyword evidence="2" id="KW-0805">Transcription regulation</keyword>
<protein>
    <submittedName>
        <fullName evidence="6">LysR family transcriptional regulator</fullName>
    </submittedName>
</protein>
<dbReference type="InterPro" id="IPR037402">
    <property type="entry name" value="YidZ_PBP2"/>
</dbReference>
<evidence type="ECO:0000256" key="3">
    <source>
        <dbReference type="ARBA" id="ARBA00023125"/>
    </source>
</evidence>
<dbReference type="PROSITE" id="PS50931">
    <property type="entry name" value="HTH_LYSR"/>
    <property type="match status" value="1"/>
</dbReference>
<dbReference type="GO" id="GO:0003677">
    <property type="term" value="F:DNA binding"/>
    <property type="evidence" value="ECO:0007669"/>
    <property type="project" value="UniProtKB-KW"/>
</dbReference>
<name>A0A4Z0BFE1_9BURK</name>
<evidence type="ECO:0000259" key="5">
    <source>
        <dbReference type="PROSITE" id="PS50931"/>
    </source>
</evidence>
<keyword evidence="7" id="KW-1185">Reference proteome</keyword>
<dbReference type="SUPFAM" id="SSF53850">
    <property type="entry name" value="Periplasmic binding protein-like II"/>
    <property type="match status" value="1"/>
</dbReference>